<dbReference type="InterPro" id="IPR039758">
    <property type="entry name" value="NAGK-like"/>
</dbReference>
<dbReference type="PANTHER" id="PTHR12862">
    <property type="entry name" value="BADF TYPE ATPASE DOMAIN-CONTAINING PROTEIN"/>
    <property type="match status" value="1"/>
</dbReference>
<dbReference type="InterPro" id="IPR002731">
    <property type="entry name" value="ATPase_BadF"/>
</dbReference>
<dbReference type="Pfam" id="PF01869">
    <property type="entry name" value="BcrAD_BadFG"/>
    <property type="match status" value="1"/>
</dbReference>
<name>A0ABD1D590_CULPP</name>
<dbReference type="EC" id="2.7.1.59" evidence="2"/>
<feature type="domain" description="ATPase BadF/BadG/BcrA/BcrD type" evidence="6">
    <location>
        <begin position="54"/>
        <end position="342"/>
    </location>
</feature>
<evidence type="ECO:0000259" key="6">
    <source>
        <dbReference type="Pfam" id="PF01869"/>
    </source>
</evidence>
<evidence type="ECO:0000313" key="8">
    <source>
        <dbReference type="Proteomes" id="UP001562425"/>
    </source>
</evidence>
<dbReference type="InterPro" id="IPR043129">
    <property type="entry name" value="ATPase_NBD"/>
</dbReference>
<protein>
    <recommendedName>
        <fullName evidence="3">N-acetyl-D-glucosamine kinase</fullName>
        <ecNumber evidence="2">2.7.1.59</ecNumber>
    </recommendedName>
    <alternativeName>
        <fullName evidence="4">GlcNAc kinase</fullName>
    </alternativeName>
</protein>
<organism evidence="7 8">
    <name type="scientific">Culex pipiens pipiens</name>
    <name type="common">Northern house mosquito</name>
    <dbReference type="NCBI Taxonomy" id="38569"/>
    <lineage>
        <taxon>Eukaryota</taxon>
        <taxon>Metazoa</taxon>
        <taxon>Ecdysozoa</taxon>
        <taxon>Arthropoda</taxon>
        <taxon>Hexapoda</taxon>
        <taxon>Insecta</taxon>
        <taxon>Pterygota</taxon>
        <taxon>Neoptera</taxon>
        <taxon>Endopterygota</taxon>
        <taxon>Diptera</taxon>
        <taxon>Nematocera</taxon>
        <taxon>Culicoidea</taxon>
        <taxon>Culicidae</taxon>
        <taxon>Culicinae</taxon>
        <taxon>Culicini</taxon>
        <taxon>Culex</taxon>
        <taxon>Culex</taxon>
    </lineage>
</organism>
<evidence type="ECO:0000256" key="2">
    <source>
        <dbReference type="ARBA" id="ARBA00012122"/>
    </source>
</evidence>
<reference evidence="7 8" key="1">
    <citation type="submission" date="2024-05" db="EMBL/GenBank/DDBJ databases">
        <title>Culex pipiens pipiens assembly and annotation.</title>
        <authorList>
            <person name="Alout H."/>
            <person name="Durand T."/>
        </authorList>
    </citation>
    <scope>NUCLEOTIDE SEQUENCE [LARGE SCALE GENOMIC DNA]</scope>
    <source>
        <strain evidence="7">HA-2024</strain>
        <tissue evidence="7">Whole body</tissue>
    </source>
</reference>
<dbReference type="GO" id="GO:0045127">
    <property type="term" value="F:N-acetylglucosamine kinase activity"/>
    <property type="evidence" value="ECO:0007669"/>
    <property type="project" value="UniProtKB-EC"/>
</dbReference>
<comment type="similarity">
    <text evidence="1">Belongs to the eukaryotic-type N-acetylglucosamine kinase family.</text>
</comment>
<dbReference type="EMBL" id="JBEHCU010007434">
    <property type="protein sequence ID" value="KAL1394793.1"/>
    <property type="molecule type" value="Genomic_DNA"/>
</dbReference>
<gene>
    <name evidence="7" type="ORF">pipiens_011702</name>
</gene>
<dbReference type="PANTHER" id="PTHR12862:SF0">
    <property type="entry name" value="N-ACETYL-D-GLUCOSAMINE KINASE"/>
    <property type="match status" value="1"/>
</dbReference>
<comment type="caution">
    <text evidence="7">The sequence shown here is derived from an EMBL/GenBank/DDBJ whole genome shotgun (WGS) entry which is preliminary data.</text>
</comment>
<evidence type="ECO:0000256" key="1">
    <source>
        <dbReference type="ARBA" id="ARBA00006198"/>
    </source>
</evidence>
<sequence length="432" mass="46852">MLQQPLWNLFNRKSVPVGGQQFTQSENLPEAHQLYEHLRARNHPTMTETVYIGGVEGGATHSKLVICDRDGKVVASAKGPGTNHWMVGIPEVAKRIDTMTRDAKAQALIPEQHRLSAMGLCLSGAEQDATNRELENYLKTHYPDVAERYMVGSDTVGSIATASNVGGMVIISGTGSNTLLRNPDGSTYGCGGWGHMIGDEGGAWWISKKAIKTVFDHQDNFARSKLCVERVWELIQAHFGIKTRLDLLDHCYAKFCKPTYSGLCSKLAKCALEENEPLCRKFFEEAGQMLARSVCALSPRISPALISQCGEVDIVCVGSVWLSWELLEPGFTRELENAKFKYDLKLLKLTNTMALGAAYLAADTFDLELPRDYSKNYEVFYGHRAVLNGNGTNGSANGGSNGTAKTNGATNGSSNGSSNGTNGTATNGTNGK</sequence>
<accession>A0ABD1D590</accession>
<evidence type="ECO:0000313" key="7">
    <source>
        <dbReference type="EMBL" id="KAL1394793.1"/>
    </source>
</evidence>
<evidence type="ECO:0000256" key="4">
    <source>
        <dbReference type="ARBA" id="ARBA00031123"/>
    </source>
</evidence>
<dbReference type="Gene3D" id="3.30.420.40">
    <property type="match status" value="1"/>
</dbReference>
<dbReference type="AlphaFoldDB" id="A0ABD1D590"/>
<dbReference type="SUPFAM" id="SSF53067">
    <property type="entry name" value="Actin-like ATPase domain"/>
    <property type="match status" value="2"/>
</dbReference>
<feature type="compositionally biased region" description="Low complexity" evidence="5">
    <location>
        <begin position="402"/>
        <end position="432"/>
    </location>
</feature>
<evidence type="ECO:0000256" key="5">
    <source>
        <dbReference type="SAM" id="MobiDB-lite"/>
    </source>
</evidence>
<evidence type="ECO:0000256" key="3">
    <source>
        <dbReference type="ARBA" id="ARBA00014974"/>
    </source>
</evidence>
<feature type="region of interest" description="Disordered" evidence="5">
    <location>
        <begin position="392"/>
        <end position="432"/>
    </location>
</feature>
<dbReference type="CDD" id="cd24078">
    <property type="entry name" value="ASKHA_NBD_NAGK_meta"/>
    <property type="match status" value="1"/>
</dbReference>
<proteinExistence type="inferred from homology"/>
<keyword evidence="8" id="KW-1185">Reference proteome</keyword>
<dbReference type="Proteomes" id="UP001562425">
    <property type="component" value="Unassembled WGS sequence"/>
</dbReference>